<reference evidence="1" key="1">
    <citation type="submission" date="2020-04" db="EMBL/GenBank/DDBJ databases">
        <authorList>
            <person name="Chiriac C."/>
            <person name="Salcher M."/>
            <person name="Ghai R."/>
            <person name="Kavagutti S V."/>
        </authorList>
    </citation>
    <scope>NUCLEOTIDE SEQUENCE</scope>
</reference>
<proteinExistence type="predicted"/>
<name>A0A6J5M212_9CAUD</name>
<dbReference type="EMBL" id="LR796341">
    <property type="protein sequence ID" value="CAB4138069.1"/>
    <property type="molecule type" value="Genomic_DNA"/>
</dbReference>
<protein>
    <submittedName>
        <fullName evidence="1">Uncharacterized protein</fullName>
    </submittedName>
</protein>
<accession>A0A6J5M212</accession>
<evidence type="ECO:0000313" key="1">
    <source>
        <dbReference type="EMBL" id="CAB4138069.1"/>
    </source>
</evidence>
<sequence>MITSRYRTDYEGEFIITQSTWSGGKKRQTREWVANPIENHHISGRAVCIGSDVDSAQFDYTILQRHRGGLLGSKKLQTYGLGNVAKQMRLDFAVETDDTVLKELIDSEYYKDNVVYTTPRNCLKYPGYFYLTPYNPVLIKHAISLYLAAFDGHKEIFLLGYTQHTDAGNTGWTGQIADVISAYSSTKFVLVGAKHHMVDSWLEYPNVEHMIYRDFITYCDV</sequence>
<gene>
    <name evidence="1" type="ORF">UFOVP328_262</name>
</gene>
<organism evidence="1">
    <name type="scientific">uncultured Caudovirales phage</name>
    <dbReference type="NCBI Taxonomy" id="2100421"/>
    <lineage>
        <taxon>Viruses</taxon>
        <taxon>Duplodnaviria</taxon>
        <taxon>Heunggongvirae</taxon>
        <taxon>Uroviricota</taxon>
        <taxon>Caudoviricetes</taxon>
        <taxon>Peduoviridae</taxon>
        <taxon>Maltschvirus</taxon>
        <taxon>Maltschvirus maltsch</taxon>
    </lineage>
</organism>